<dbReference type="AlphaFoldDB" id="A0A0K9NRF4"/>
<accession>A0A0K9NRF4</accession>
<gene>
    <name evidence="2" type="ORF">ZOSMA_69G00620</name>
</gene>
<feature type="compositionally biased region" description="Basic and acidic residues" evidence="1">
    <location>
        <begin position="165"/>
        <end position="184"/>
    </location>
</feature>
<evidence type="ECO:0000313" key="3">
    <source>
        <dbReference type="Proteomes" id="UP000036987"/>
    </source>
</evidence>
<feature type="region of interest" description="Disordered" evidence="1">
    <location>
        <begin position="211"/>
        <end position="230"/>
    </location>
</feature>
<feature type="compositionally biased region" description="Basic residues" evidence="1">
    <location>
        <begin position="153"/>
        <end position="164"/>
    </location>
</feature>
<evidence type="ECO:0000313" key="2">
    <source>
        <dbReference type="EMBL" id="KMZ59364.1"/>
    </source>
</evidence>
<reference evidence="3" key="1">
    <citation type="journal article" date="2016" name="Nature">
        <title>The genome of the seagrass Zostera marina reveals angiosperm adaptation to the sea.</title>
        <authorList>
            <person name="Olsen J.L."/>
            <person name="Rouze P."/>
            <person name="Verhelst B."/>
            <person name="Lin Y.-C."/>
            <person name="Bayer T."/>
            <person name="Collen J."/>
            <person name="Dattolo E."/>
            <person name="De Paoli E."/>
            <person name="Dittami S."/>
            <person name="Maumus F."/>
            <person name="Michel G."/>
            <person name="Kersting A."/>
            <person name="Lauritano C."/>
            <person name="Lohaus R."/>
            <person name="Toepel M."/>
            <person name="Tonon T."/>
            <person name="Vanneste K."/>
            <person name="Amirebrahimi M."/>
            <person name="Brakel J."/>
            <person name="Bostroem C."/>
            <person name="Chovatia M."/>
            <person name="Grimwood J."/>
            <person name="Jenkins J.W."/>
            <person name="Jueterbock A."/>
            <person name="Mraz A."/>
            <person name="Stam W.T."/>
            <person name="Tice H."/>
            <person name="Bornberg-Bauer E."/>
            <person name="Green P.J."/>
            <person name="Pearson G.A."/>
            <person name="Procaccini G."/>
            <person name="Duarte C.M."/>
            <person name="Schmutz J."/>
            <person name="Reusch T.B.H."/>
            <person name="Van de Peer Y."/>
        </authorList>
    </citation>
    <scope>NUCLEOTIDE SEQUENCE [LARGE SCALE GENOMIC DNA]</scope>
    <source>
        <strain evidence="3">cv. Finnish</strain>
    </source>
</reference>
<name>A0A0K9NRF4_ZOSMR</name>
<dbReference type="PANTHER" id="PTHR31903:SF4">
    <property type="entry name" value="OS11G0490300 PROTEIN"/>
    <property type="match status" value="1"/>
</dbReference>
<dbReference type="PANTHER" id="PTHR31903">
    <property type="entry name" value="F12F1.11-RELATED"/>
    <property type="match status" value="1"/>
</dbReference>
<comment type="caution">
    <text evidence="2">The sequence shown here is derived from an EMBL/GenBank/DDBJ whole genome shotgun (WGS) entry which is preliminary data.</text>
</comment>
<dbReference type="STRING" id="29655.A0A0K9NRF4"/>
<feature type="compositionally biased region" description="Acidic residues" evidence="1">
    <location>
        <begin position="211"/>
        <end position="225"/>
    </location>
</feature>
<feature type="region of interest" description="Disordered" evidence="1">
    <location>
        <begin position="1"/>
        <end position="25"/>
    </location>
</feature>
<proteinExistence type="predicted"/>
<dbReference type="Proteomes" id="UP000036987">
    <property type="component" value="Unassembled WGS sequence"/>
</dbReference>
<feature type="region of interest" description="Disordered" evidence="1">
    <location>
        <begin position="140"/>
        <end position="194"/>
    </location>
</feature>
<evidence type="ECO:0000256" key="1">
    <source>
        <dbReference type="SAM" id="MobiDB-lite"/>
    </source>
</evidence>
<dbReference type="OMA" id="WIRKDSS"/>
<keyword evidence="3" id="KW-1185">Reference proteome</keyword>
<protein>
    <submittedName>
        <fullName evidence="2">Uncharacterized protein</fullName>
    </submittedName>
</protein>
<dbReference type="OrthoDB" id="1937859at2759"/>
<organism evidence="2 3">
    <name type="scientific">Zostera marina</name>
    <name type="common">Eelgrass</name>
    <dbReference type="NCBI Taxonomy" id="29655"/>
    <lineage>
        <taxon>Eukaryota</taxon>
        <taxon>Viridiplantae</taxon>
        <taxon>Streptophyta</taxon>
        <taxon>Embryophyta</taxon>
        <taxon>Tracheophyta</taxon>
        <taxon>Spermatophyta</taxon>
        <taxon>Magnoliopsida</taxon>
        <taxon>Liliopsida</taxon>
        <taxon>Zosteraceae</taxon>
        <taxon>Zostera</taxon>
    </lineage>
</organism>
<dbReference type="EMBL" id="LFYR01001802">
    <property type="protein sequence ID" value="KMZ59364.1"/>
    <property type="molecule type" value="Genomic_DNA"/>
</dbReference>
<sequence length="254" mass="28566">MKNLGFGNPKGGGKGKKKIHPSPSSPDDGLAVLTLLPQVILALTKTLTVEDKHVLAYLITRFLNDPSSSSLVVETSKYRCTSSTSTSIASSGGVPHQQPMFGCGCFECYTSFWIRWDASPDRELIHQIIEAFEEHLASKEKKGNAVSGNLTRRDRRKNKKKNKGRKSELEQQKASEVVAEKAEQTESSVDEAAKTMVETEVIVEQEDEIKEVEKEEVDEEEELEEIGDREKRRSWSDVMSIFNYRVWSLWSPSV</sequence>